<organism evidence="1 2">
    <name type="scientific">Caenorhabditis briggsae</name>
    <dbReference type="NCBI Taxonomy" id="6238"/>
    <lineage>
        <taxon>Eukaryota</taxon>
        <taxon>Metazoa</taxon>
        <taxon>Ecdysozoa</taxon>
        <taxon>Nematoda</taxon>
        <taxon>Chromadorea</taxon>
        <taxon>Rhabditida</taxon>
        <taxon>Rhabditina</taxon>
        <taxon>Rhabditomorpha</taxon>
        <taxon>Rhabditoidea</taxon>
        <taxon>Rhabditidae</taxon>
        <taxon>Peloderinae</taxon>
        <taxon>Caenorhabditis</taxon>
    </lineage>
</organism>
<keyword evidence="2" id="KW-1185">Reference proteome</keyword>
<evidence type="ECO:0000313" key="1">
    <source>
        <dbReference type="EMBL" id="UMM21871.1"/>
    </source>
</evidence>
<evidence type="ECO:0000313" key="2">
    <source>
        <dbReference type="Proteomes" id="UP000829354"/>
    </source>
</evidence>
<proteinExistence type="predicted"/>
<reference evidence="1 2" key="1">
    <citation type="submission" date="2022-04" db="EMBL/GenBank/DDBJ databases">
        <title>Chromosome-level reference genomes for two strains of Caenorhabditis briggsae: an improved platform for comparative genomics.</title>
        <authorList>
            <person name="Stevens L."/>
            <person name="Andersen E."/>
        </authorList>
    </citation>
    <scope>NUCLEOTIDE SEQUENCE [LARGE SCALE GENOMIC DNA]</scope>
    <source>
        <strain evidence="1">VX34</strain>
        <tissue evidence="1">Whole-organism</tissue>
    </source>
</reference>
<protein>
    <submittedName>
        <fullName evidence="1">Uncharacterized protein</fullName>
    </submittedName>
</protein>
<dbReference type="EMBL" id="CP092622">
    <property type="protein sequence ID" value="UMM21871.1"/>
    <property type="molecule type" value="Genomic_DNA"/>
</dbReference>
<gene>
    <name evidence="1" type="ORF">L5515_003362</name>
</gene>
<accession>A0AAE9EJ21</accession>
<dbReference type="Proteomes" id="UP000829354">
    <property type="component" value="Chromosome III"/>
</dbReference>
<dbReference type="AlphaFoldDB" id="A0AAE9EJ21"/>
<name>A0AAE9EJ21_CAEBR</name>
<sequence>MIVRTHNALTLSHQYTHMSSMQSTPPNKLKQCGSDVNRVLYIQLAGNYNNAQRTRIRGALYRRIVQQQWNSLNSQTGFLFHKRDDRASYADLAEEIRNVIKNMPTTLKCGENRFPVAAEDFQFTFLKPMYAGDVTVEFDGFDRLLSQQSTDHETNPNEDEEDEE</sequence>